<keyword evidence="8" id="KW-1207">Sterol metabolism</keyword>
<dbReference type="InterPro" id="IPR036188">
    <property type="entry name" value="FAD/NAD-bd_sf"/>
</dbReference>
<dbReference type="InterPro" id="IPR052542">
    <property type="entry name" value="Cholesterol_Oxidase"/>
</dbReference>
<dbReference type="InterPro" id="IPR007867">
    <property type="entry name" value="GMC_OxRtase_C"/>
</dbReference>
<dbReference type="Pfam" id="PF05199">
    <property type="entry name" value="GMC_oxred_C"/>
    <property type="match status" value="1"/>
</dbReference>
<keyword evidence="9" id="KW-0753">Steroid metabolism</keyword>
<evidence type="ECO:0000259" key="18">
    <source>
        <dbReference type="PROSITE" id="PS51379"/>
    </source>
</evidence>
<dbReference type="PANTHER" id="PTHR47470:SF1">
    <property type="entry name" value="FAD-DEPENDENT OXIDOREDUCTASE 2 FAD BINDING DOMAIN-CONTAINING PROTEIN"/>
    <property type="match status" value="1"/>
</dbReference>
<evidence type="ECO:0000256" key="4">
    <source>
        <dbReference type="ARBA" id="ARBA00022630"/>
    </source>
</evidence>
<evidence type="ECO:0000256" key="16">
    <source>
        <dbReference type="SAM" id="MobiDB-lite"/>
    </source>
</evidence>
<evidence type="ECO:0000256" key="13">
    <source>
        <dbReference type="ARBA" id="ARBA00049723"/>
    </source>
</evidence>
<keyword evidence="17" id="KW-0472">Membrane</keyword>
<feature type="region of interest" description="Disordered" evidence="16">
    <location>
        <begin position="1017"/>
        <end position="1037"/>
    </location>
</feature>
<evidence type="ECO:0000313" key="19">
    <source>
        <dbReference type="EMBL" id="GLS16284.1"/>
    </source>
</evidence>
<evidence type="ECO:0000256" key="15">
    <source>
        <dbReference type="ARBA" id="ARBA00049778"/>
    </source>
</evidence>
<evidence type="ECO:0000256" key="10">
    <source>
        <dbReference type="ARBA" id="ARBA00023235"/>
    </source>
</evidence>
<dbReference type="InterPro" id="IPR018946">
    <property type="entry name" value="PhoD-like_MPP"/>
</dbReference>
<dbReference type="Pfam" id="PF09423">
    <property type="entry name" value="PhoD"/>
    <property type="match status" value="1"/>
</dbReference>
<evidence type="ECO:0000256" key="2">
    <source>
        <dbReference type="ARBA" id="ARBA00010790"/>
    </source>
</evidence>
<name>A0ABQ6C818_9BURK</name>
<dbReference type="InterPro" id="IPR029052">
    <property type="entry name" value="Metallo-depent_PP-like"/>
</dbReference>
<accession>A0ABQ6C818</accession>
<dbReference type="Proteomes" id="UP001156903">
    <property type="component" value="Unassembled WGS sequence"/>
</dbReference>
<dbReference type="RefSeq" id="WP_284309039.1">
    <property type="nucleotide sequence ID" value="NZ_BSPB01000050.1"/>
</dbReference>
<dbReference type="EMBL" id="BSPB01000050">
    <property type="protein sequence ID" value="GLS16284.1"/>
    <property type="molecule type" value="Genomic_DNA"/>
</dbReference>
<gene>
    <name evidence="19" type="ORF">GCM10007935_37240</name>
</gene>
<evidence type="ECO:0000313" key="20">
    <source>
        <dbReference type="Proteomes" id="UP001156903"/>
    </source>
</evidence>
<feature type="transmembrane region" description="Helical" evidence="17">
    <location>
        <begin position="808"/>
        <end position="830"/>
    </location>
</feature>
<protein>
    <recommendedName>
        <fullName evidence="14">Cholesterol oxidase</fullName>
        <ecNumber evidence="13">1.1.3.6</ecNumber>
        <ecNumber evidence="11">5.3.3.1</ecNumber>
    </recommendedName>
    <alternativeName>
        <fullName evidence="15">Cholesterol isomerase</fullName>
    </alternativeName>
</protein>
<evidence type="ECO:0000256" key="12">
    <source>
        <dbReference type="ARBA" id="ARBA00049645"/>
    </source>
</evidence>
<keyword evidence="17" id="KW-1133">Transmembrane helix</keyword>
<organism evidence="19 20">
    <name type="scientific">Hydrogenophaga electricum</name>
    <dbReference type="NCBI Taxonomy" id="1230953"/>
    <lineage>
        <taxon>Bacteria</taxon>
        <taxon>Pseudomonadati</taxon>
        <taxon>Pseudomonadota</taxon>
        <taxon>Betaproteobacteria</taxon>
        <taxon>Burkholderiales</taxon>
        <taxon>Comamonadaceae</taxon>
        <taxon>Hydrogenophaga</taxon>
    </lineage>
</organism>
<evidence type="ECO:0000256" key="5">
    <source>
        <dbReference type="ARBA" id="ARBA00022827"/>
    </source>
</evidence>
<dbReference type="EC" id="5.3.3.1" evidence="11"/>
<sequence>MPAAEPDASSDDPPDPPPRTRPPPNPLAPLSVPWREWIEQLPLPAPLPVPPPVHPVAFDVAVVGSGYGGAVAALRLARKGYRVLVIERGSEFLPGDFPNHFSQLAKYLRLQIPSRPLPLGRASGLFEISVGQGLAAVTANGLGGGSLINAGVLMEPDPDVLAQTAWPAALRPGPHGAAPPRSLQAATRLARRTLGSTVYRPRGATPPAKALALQAAAKSLGNKGTTQPVHLHWRPDRCTQCGDCASGCNVPDAKGDLRSTYLRQAVQTGRVQIVTQAEVYRFAPDPDAPEERRWRLWIFATDAQHHKAQRAEAGHSHDQRIDPASTLRVLAVPKLILSAGTLGSTQLMQRSQALAGEVLAFSPALGTRLSGNGDHLSVRVQALPVHAVGRGAAPDDGRQPDTGPTITSLLDLRDRTQPLPKRIVLQEGAVPGALARVFSELLASAGTLQQLDRWAFRSPPGGDPHARDPLAASTPLARHSQLWLTMGHDGAPGRLVWLPGTDSAALVMPDPKGLATYQEQQRLFERLAPPGLHLHNPLWQFLPPAASRAMSGQPLPSLATTVHPLGGCPMGDDPAHSVVDHLGRVWVHQPAHPERTWARPAGERYPNAPATYPGLYVLDGSIVPTSLGCNPLLTITALAERAVQAWPRRPAPEAPTIHRSPPRPVRAPVLDTTPWPVTLREHLRADGQGLRGRWAHLADAQQVELFVGFESDDLDAMLAHTRHPLRIREARWTLDRTGAEPVIYHLATPSSSPAPDGAAGPTFDFLPTPGRLQRGPGPWLQTLLELLALPAALGAIFALAWPGVWTGLAMGLAIMAWAALPFPRLLLTWWEGGGKFDTRQWRPGALSPRLRDLPGLGKQWVHAREKRTMTYDLVLQREGAAPDGAPRQIRLRATKRVTYRATVGETAAWLARGLVRALTGDTGSAPPRLRPTYWERIMDADAVITPAHTRWPWGRALYRGRLRMGAAQLFQPGTAQLGPVGDTTTGALVLSGYALLALRLALKTHLFDFRLPHYSHRPLTDTSPQDEGATDRSGTAKPVAHTIRVPRGFSSADRGDEAAEPLMLRLWQYRPSHGPVTGPRSTRDSHGRPVVRARVVLLLHAFGQSSLSYTFANGESPHLVDTLLAQGQEVWLLDSRMSSRSGYAGTPFSVDMLAEHDVPVAVAHVLATVQREHAHSLPPGLPLQIAAFAQCIGSASLWMSLLDGRLQHPGGASMLYALVSSQVHPFCLGTETTRAKTWVPSLVQHLLPHVPFAVHGAQDHPVWQVIDRLFSSLPQPPEERALSPDNDDGVATCRRIRFIEAPLFHHHQLNAHTVRAMNRLFGDANLRLFGHAARFVRHGRLVDEDGVSRYVTEDRARAHLHCPVFLLHGQDNELFDAQGIERTRDWLQQLGLWFGPARCEALPGYGHLDVLIGRRAATDVFARVTQFLDDAFIAETTVPPALPPRRWRLAAPRTGPMLGWVRPDGRGGWTVRTSLILDDGQGESLAPEDTRFTVRYRDAAGRHRRLTLTGERIVAVDTAHPAGPVGGPPTTAFRTARLDVAVTAADLQTLAPGQALVMQVLTGRATRRLATTPDLLSDEQWADDARIDAALQQPHTAPGAPPGERIAQAVACSVPADSLASTDTLALWATCCRHPGLGLDGERVDRVLADALQEPLPALALLLGDQIYADATAGLLDTTSPAERYVERHATAFGQPAMRRLLRSVPTLMTPDDHEWVDNHPAAAPLLTSAWPDPQATGPIARLSASQARWAQQSVQAFQKLQGPDRLLPPWRDPDDWMTYTETGPLGPARFFLLDSRQTRSRGQHHLAPDLALQALARWLDAVGPAHLPVIVCGSVVFPALHPSADPANPGPPDSWQMAQDQRLALLTLLARRGMPFVLLSGDYHVSTALTLQLDGQPLGAAIVAPPLYAPLPYANCRPEHLQVDETVWCQGIRLDATVAPGGEPLSGSGLARLTLRRLPGGGFEVDVRRTLQPLGEPSPAGQAAFGLRTTLRLGA</sequence>
<dbReference type="SUPFAM" id="SSF53474">
    <property type="entry name" value="alpha/beta-Hydrolases"/>
    <property type="match status" value="1"/>
</dbReference>
<proteinExistence type="inferred from homology"/>
<comment type="cofactor">
    <cofactor evidence="1">
        <name>FAD</name>
        <dbReference type="ChEBI" id="CHEBI:57692"/>
    </cofactor>
</comment>
<evidence type="ECO:0000256" key="1">
    <source>
        <dbReference type="ARBA" id="ARBA00001974"/>
    </source>
</evidence>
<dbReference type="PROSITE" id="PS51379">
    <property type="entry name" value="4FE4S_FER_2"/>
    <property type="match status" value="1"/>
</dbReference>
<reference evidence="20" key="1">
    <citation type="journal article" date="2019" name="Int. J. Syst. Evol. Microbiol.">
        <title>The Global Catalogue of Microorganisms (GCM) 10K type strain sequencing project: providing services to taxonomists for standard genome sequencing and annotation.</title>
        <authorList>
            <consortium name="The Broad Institute Genomics Platform"/>
            <consortium name="The Broad Institute Genome Sequencing Center for Infectious Disease"/>
            <person name="Wu L."/>
            <person name="Ma J."/>
        </authorList>
    </citation>
    <scope>NUCLEOTIDE SEQUENCE [LARGE SCALE GENOMIC DNA]</scope>
    <source>
        <strain evidence="20">NBRC 109341</strain>
    </source>
</reference>
<feature type="region of interest" description="Disordered" evidence="16">
    <location>
        <begin position="1"/>
        <end position="28"/>
    </location>
</feature>
<evidence type="ECO:0000256" key="7">
    <source>
        <dbReference type="ARBA" id="ARBA00023098"/>
    </source>
</evidence>
<feature type="domain" description="4Fe-4S ferredoxin-type" evidence="18">
    <location>
        <begin position="229"/>
        <end position="260"/>
    </location>
</feature>
<evidence type="ECO:0000256" key="17">
    <source>
        <dbReference type="SAM" id="Phobius"/>
    </source>
</evidence>
<keyword evidence="5" id="KW-0274">FAD</keyword>
<dbReference type="InterPro" id="IPR029058">
    <property type="entry name" value="AB_hydrolase_fold"/>
</dbReference>
<keyword evidence="10" id="KW-0413">Isomerase</keyword>
<feature type="compositionally biased region" description="Pro residues" evidence="16">
    <location>
        <begin position="15"/>
        <end position="27"/>
    </location>
</feature>
<keyword evidence="3" id="KW-0153">Cholesterol metabolism</keyword>
<evidence type="ECO:0000256" key="3">
    <source>
        <dbReference type="ARBA" id="ARBA00022548"/>
    </source>
</evidence>
<keyword evidence="4" id="KW-0285">Flavoprotein</keyword>
<dbReference type="InterPro" id="IPR038607">
    <property type="entry name" value="PhoD-like_sf"/>
</dbReference>
<evidence type="ECO:0000256" key="11">
    <source>
        <dbReference type="ARBA" id="ARBA00038856"/>
    </source>
</evidence>
<comment type="similarity">
    <text evidence="2">Belongs to the GMC oxidoreductase family.</text>
</comment>
<dbReference type="PANTHER" id="PTHR47470">
    <property type="entry name" value="CHOLESTEROL OXIDASE"/>
    <property type="match status" value="1"/>
</dbReference>
<dbReference type="Pfam" id="PF13450">
    <property type="entry name" value="NAD_binding_8"/>
    <property type="match status" value="1"/>
</dbReference>
<keyword evidence="6" id="KW-0560">Oxidoreductase</keyword>
<dbReference type="SUPFAM" id="SSF51905">
    <property type="entry name" value="FAD/NAD(P)-binding domain"/>
    <property type="match status" value="1"/>
</dbReference>
<keyword evidence="17" id="KW-0812">Transmembrane</keyword>
<feature type="region of interest" description="Disordered" evidence="16">
    <location>
        <begin position="651"/>
        <end position="670"/>
    </location>
</feature>
<comment type="caution">
    <text evidence="19">The sequence shown here is derived from an EMBL/GenBank/DDBJ whole genome shotgun (WGS) entry which is preliminary data.</text>
</comment>
<comment type="pathway">
    <text evidence="12">Steroid metabolism; cholesterol degradation.</text>
</comment>
<dbReference type="Gene3D" id="3.40.50.1820">
    <property type="entry name" value="alpha/beta hydrolase"/>
    <property type="match status" value="1"/>
</dbReference>
<evidence type="ECO:0000256" key="9">
    <source>
        <dbReference type="ARBA" id="ARBA00023221"/>
    </source>
</evidence>
<dbReference type="Pfam" id="PF00732">
    <property type="entry name" value="GMC_oxred_N"/>
    <property type="match status" value="1"/>
</dbReference>
<feature type="transmembrane region" description="Helical" evidence="17">
    <location>
        <begin position="779"/>
        <end position="801"/>
    </location>
</feature>
<evidence type="ECO:0000256" key="8">
    <source>
        <dbReference type="ARBA" id="ARBA00023166"/>
    </source>
</evidence>
<keyword evidence="20" id="KW-1185">Reference proteome</keyword>
<dbReference type="Gene3D" id="3.60.21.70">
    <property type="entry name" value="PhoD-like phosphatase"/>
    <property type="match status" value="1"/>
</dbReference>
<dbReference type="EC" id="1.1.3.6" evidence="13"/>
<dbReference type="Gene3D" id="3.50.50.60">
    <property type="entry name" value="FAD/NAD(P)-binding domain"/>
    <property type="match status" value="3"/>
</dbReference>
<dbReference type="InterPro" id="IPR000172">
    <property type="entry name" value="GMC_OxRdtase_N"/>
</dbReference>
<keyword evidence="7" id="KW-0443">Lipid metabolism</keyword>
<dbReference type="SUPFAM" id="SSF56300">
    <property type="entry name" value="Metallo-dependent phosphatases"/>
    <property type="match status" value="1"/>
</dbReference>
<evidence type="ECO:0000256" key="6">
    <source>
        <dbReference type="ARBA" id="ARBA00023002"/>
    </source>
</evidence>
<dbReference type="InterPro" id="IPR017896">
    <property type="entry name" value="4Fe4S_Fe-S-bd"/>
</dbReference>
<evidence type="ECO:0000256" key="14">
    <source>
        <dbReference type="ARBA" id="ARBA00049744"/>
    </source>
</evidence>